<name>A0A6C0IQG9_9ZZZZ</name>
<protein>
    <submittedName>
        <fullName evidence="2">Uncharacterized protein</fullName>
    </submittedName>
</protein>
<organism evidence="2">
    <name type="scientific">viral metagenome</name>
    <dbReference type="NCBI Taxonomy" id="1070528"/>
    <lineage>
        <taxon>unclassified sequences</taxon>
        <taxon>metagenomes</taxon>
        <taxon>organismal metagenomes</taxon>
    </lineage>
</organism>
<dbReference type="AlphaFoldDB" id="A0A6C0IQG9"/>
<reference evidence="2" key="1">
    <citation type="journal article" date="2020" name="Nature">
        <title>Giant virus diversity and host interactions through global metagenomics.</title>
        <authorList>
            <person name="Schulz F."/>
            <person name="Roux S."/>
            <person name="Paez-Espino D."/>
            <person name="Jungbluth S."/>
            <person name="Walsh D.A."/>
            <person name="Denef V.J."/>
            <person name="McMahon K.D."/>
            <person name="Konstantinidis K.T."/>
            <person name="Eloe-Fadrosh E.A."/>
            <person name="Kyrpides N.C."/>
            <person name="Woyke T."/>
        </authorList>
    </citation>
    <scope>NUCLEOTIDE SEQUENCE</scope>
    <source>
        <strain evidence="2">GVMAG-M-3300024261-8</strain>
    </source>
</reference>
<evidence type="ECO:0000313" key="2">
    <source>
        <dbReference type="EMBL" id="QHT95458.1"/>
    </source>
</evidence>
<feature type="region of interest" description="Disordered" evidence="1">
    <location>
        <begin position="411"/>
        <end position="446"/>
    </location>
</feature>
<evidence type="ECO:0000256" key="1">
    <source>
        <dbReference type="SAM" id="MobiDB-lite"/>
    </source>
</evidence>
<proteinExistence type="predicted"/>
<sequence>MFGSANGIIQTNYAENWTKWSNIRTNVYNENLFMYMMNMYLHKENQEPAFRNTNIMDILLTSNKNSSKYENLLAINNNPFLSSEQKNEYTRLHIVTQHAYMAMNRFAFIWKYKRAVVGNSTDMMMNDIKKGDRGVVEVYQSGSVFLFRTSEVNRIVENSICNTEYMFPSPKSVKNPFNNLPFTKANLYTMYFGMDKMYTTKMPIIFYNYFACNFSLKTFYEKNQTIIRNKGIVDYLKNTEESELYEDVFDMLDYVKSYTRRRLNFNISDECCKCCIVKIMKPYLQLYFTHKYSINKYEIKQSFYELRYKLFQLMDHNPQFGRKIRTRCNPGLENKITYRIKYNLDHPSNNLTFDKRKYTDTHLDVSFVDQEDYPYQHESEDSISRLHTYNMSNRSPMVEAISMQHIRFHSRDANVSNDENSVSETDSDDEESVISEGLADSTIANHSSELEEGELLEDESEVEVGFELDFTGDTSANQDEVNQPDLDELIEQATDLCLRLESSLEEDVEN</sequence>
<dbReference type="EMBL" id="MN740240">
    <property type="protein sequence ID" value="QHT95458.1"/>
    <property type="molecule type" value="Genomic_DNA"/>
</dbReference>
<accession>A0A6C0IQG9</accession>